<keyword evidence="2" id="KW-0418">Kinase</keyword>
<dbReference type="Gene3D" id="2.60.120.10">
    <property type="entry name" value="Jelly Rolls"/>
    <property type="match status" value="1"/>
</dbReference>
<dbReference type="OrthoDB" id="792939at2"/>
<dbReference type="SUPFAM" id="SSF51206">
    <property type="entry name" value="cAMP-binding domain-like"/>
    <property type="match status" value="1"/>
</dbReference>
<dbReference type="AlphaFoldDB" id="A0A1M6F5B3"/>
<sequence length="179" mass="21186">MAVKSLAILSLLKENDLFENELVIKRNEFLKVAGTIDTNIYFIEEGCLRIYILQEEEEQIIRFGYQNDLVVALDSFLTNESSDFYIQAIKKTSIKIISKKTFFDFINKKEENLKLWNSILENLVLQQMEREKDLLISSFSERYSRVLKRSPKLFQEIPHKYIANYLRMTPETLSRLKKS</sequence>
<dbReference type="Pfam" id="PF00027">
    <property type="entry name" value="cNMP_binding"/>
    <property type="match status" value="1"/>
</dbReference>
<organism evidence="2 3">
    <name type="scientific">Flavobacterium terrae</name>
    <dbReference type="NCBI Taxonomy" id="415425"/>
    <lineage>
        <taxon>Bacteria</taxon>
        <taxon>Pseudomonadati</taxon>
        <taxon>Bacteroidota</taxon>
        <taxon>Flavobacteriia</taxon>
        <taxon>Flavobacteriales</taxon>
        <taxon>Flavobacteriaceae</taxon>
        <taxon>Flavobacterium</taxon>
    </lineage>
</organism>
<dbReference type="InterPro" id="IPR014710">
    <property type="entry name" value="RmlC-like_jellyroll"/>
</dbReference>
<dbReference type="STRING" id="415425.SAMN05444363_2142"/>
<reference evidence="3" key="1">
    <citation type="submission" date="2016-11" db="EMBL/GenBank/DDBJ databases">
        <authorList>
            <person name="Varghese N."/>
            <person name="Submissions S."/>
        </authorList>
    </citation>
    <scope>NUCLEOTIDE SEQUENCE [LARGE SCALE GENOMIC DNA]</scope>
    <source>
        <strain evidence="3">DSM 18829</strain>
    </source>
</reference>
<feature type="domain" description="Cyclic nucleotide-binding" evidence="1">
    <location>
        <begin position="24"/>
        <end position="108"/>
    </location>
</feature>
<dbReference type="InterPro" id="IPR000595">
    <property type="entry name" value="cNMP-bd_dom"/>
</dbReference>
<evidence type="ECO:0000313" key="2">
    <source>
        <dbReference type="EMBL" id="SHI92852.1"/>
    </source>
</evidence>
<dbReference type="EMBL" id="FQZI01000003">
    <property type="protein sequence ID" value="SHI92852.1"/>
    <property type="molecule type" value="Genomic_DNA"/>
</dbReference>
<evidence type="ECO:0000313" key="3">
    <source>
        <dbReference type="Proteomes" id="UP000184488"/>
    </source>
</evidence>
<keyword evidence="2" id="KW-0808">Transferase</keyword>
<dbReference type="InterPro" id="IPR018490">
    <property type="entry name" value="cNMP-bd_dom_sf"/>
</dbReference>
<name>A0A1M6F5B3_9FLAO</name>
<dbReference type="GO" id="GO:0016301">
    <property type="term" value="F:kinase activity"/>
    <property type="evidence" value="ECO:0007669"/>
    <property type="project" value="UniProtKB-KW"/>
</dbReference>
<proteinExistence type="predicted"/>
<gene>
    <name evidence="2" type="ORF">SAMN05444363_2142</name>
</gene>
<protein>
    <submittedName>
        <fullName evidence="2">cAMP-binding domain of CRP or a regulatory subunit of cAMP-dependent protein kinases</fullName>
    </submittedName>
</protein>
<evidence type="ECO:0000259" key="1">
    <source>
        <dbReference type="Pfam" id="PF00027"/>
    </source>
</evidence>
<dbReference type="RefSeq" id="WP_073311198.1">
    <property type="nucleotide sequence ID" value="NZ_FQZI01000003.1"/>
</dbReference>
<accession>A0A1M6F5B3</accession>
<keyword evidence="3" id="KW-1185">Reference proteome</keyword>
<dbReference type="Proteomes" id="UP000184488">
    <property type="component" value="Unassembled WGS sequence"/>
</dbReference>